<evidence type="ECO:0000313" key="2">
    <source>
        <dbReference type="EMBL" id="MEC5422328.1"/>
    </source>
</evidence>
<dbReference type="InterPro" id="IPR000361">
    <property type="entry name" value="ATAP_core_dom"/>
</dbReference>
<dbReference type="Pfam" id="PF01521">
    <property type="entry name" value="Fe-S_biosyn"/>
    <property type="match status" value="1"/>
</dbReference>
<gene>
    <name evidence="2" type="ORF">QGM71_02340</name>
</gene>
<name>A0ABU6KB56_9BACI</name>
<comment type="caution">
    <text evidence="2">The sequence shown here is derived from an EMBL/GenBank/DDBJ whole genome shotgun (WGS) entry which is preliminary data.</text>
</comment>
<dbReference type="Gene3D" id="2.60.300.12">
    <property type="entry name" value="HesB-like domain"/>
    <property type="match status" value="1"/>
</dbReference>
<proteinExistence type="predicted"/>
<accession>A0ABU6KB56</accession>
<dbReference type="RefSeq" id="WP_327605895.1">
    <property type="nucleotide sequence ID" value="NZ_JARZFX010000001.1"/>
</dbReference>
<dbReference type="InterPro" id="IPR035903">
    <property type="entry name" value="HesB-like_dom_sf"/>
</dbReference>
<evidence type="ECO:0000259" key="1">
    <source>
        <dbReference type="Pfam" id="PF01521"/>
    </source>
</evidence>
<feature type="domain" description="Core" evidence="1">
    <location>
        <begin position="1"/>
        <end position="97"/>
    </location>
</feature>
<organism evidence="2 3">
    <name type="scientific">Virgibacillus tibetensis</name>
    <dbReference type="NCBI Taxonomy" id="3042313"/>
    <lineage>
        <taxon>Bacteria</taxon>
        <taxon>Bacillati</taxon>
        <taxon>Bacillota</taxon>
        <taxon>Bacilli</taxon>
        <taxon>Bacillales</taxon>
        <taxon>Bacillaceae</taxon>
        <taxon>Virgibacillus</taxon>
    </lineage>
</organism>
<dbReference type="EMBL" id="JARZFX010000001">
    <property type="protein sequence ID" value="MEC5422328.1"/>
    <property type="molecule type" value="Genomic_DNA"/>
</dbReference>
<reference evidence="2 3" key="1">
    <citation type="journal article" date="2024" name="Int. J. Syst. Evol. Microbiol.">
        <title>Virgibacillus tibetensis sp. nov., isolated from salt lake on the Tibetan Plateau of China.</title>
        <authorList>
            <person name="Phurbu D."/>
            <person name="Liu Z.-X."/>
            <person name="Wang R."/>
            <person name="Zheng Y.-Y."/>
            <person name="Liu H.-C."/>
            <person name="Zhou Y.-G."/>
            <person name="Yu Y.-J."/>
            <person name="Li A.-H."/>
        </authorList>
    </citation>
    <scope>NUCLEOTIDE SEQUENCE [LARGE SCALE GENOMIC DNA]</scope>
    <source>
        <strain evidence="2 3">C22-A2</strain>
    </source>
</reference>
<dbReference type="SUPFAM" id="SSF89360">
    <property type="entry name" value="HesB-like domain"/>
    <property type="match status" value="1"/>
</dbReference>
<dbReference type="Proteomes" id="UP001335737">
    <property type="component" value="Unassembled WGS sequence"/>
</dbReference>
<protein>
    <submittedName>
        <fullName evidence="2">Iron-sulfur cluster biosynthesis family protein</fullName>
    </submittedName>
</protein>
<evidence type="ECO:0000313" key="3">
    <source>
        <dbReference type="Proteomes" id="UP001335737"/>
    </source>
</evidence>
<keyword evidence="3" id="KW-1185">Reference proteome</keyword>
<sequence>MKLVISPEAERQLNKLNKANSNYLVLWYDTEDCGCGVNGLPALRFTDKKNESYIEVENETFSTLIQRDQAVFFAEKMRLDISNGMFRLSSSEGILNPFISQQSVCYIN</sequence>